<feature type="region of interest" description="Disordered" evidence="1">
    <location>
        <begin position="799"/>
        <end position="845"/>
    </location>
</feature>
<gene>
    <name evidence="2" type="ORF">LTR36_008339</name>
</gene>
<dbReference type="InterPro" id="IPR038765">
    <property type="entry name" value="Papain-like_cys_pep_sf"/>
</dbReference>
<dbReference type="AlphaFoldDB" id="A0AAV9J9P1"/>
<organism evidence="2 3">
    <name type="scientific">Oleoguttula mirabilis</name>
    <dbReference type="NCBI Taxonomy" id="1507867"/>
    <lineage>
        <taxon>Eukaryota</taxon>
        <taxon>Fungi</taxon>
        <taxon>Dikarya</taxon>
        <taxon>Ascomycota</taxon>
        <taxon>Pezizomycotina</taxon>
        <taxon>Dothideomycetes</taxon>
        <taxon>Dothideomycetidae</taxon>
        <taxon>Mycosphaerellales</taxon>
        <taxon>Teratosphaeriaceae</taxon>
        <taxon>Oleoguttula</taxon>
    </lineage>
</organism>
<dbReference type="EMBL" id="JAVFHQ010000057">
    <property type="protein sequence ID" value="KAK4541114.1"/>
    <property type="molecule type" value="Genomic_DNA"/>
</dbReference>
<feature type="compositionally biased region" description="Polar residues" evidence="1">
    <location>
        <begin position="895"/>
        <end position="908"/>
    </location>
</feature>
<sequence>MVSMGLHAETSRLRDKLIADKATEKDVDEFAQCLDDQRFWNGIPTAPRRPRYQAWEVHAVLLILKAASNRIPAYNGPLSNELEVATIKGFANLIISIAVRNLNGRNNDVSLAIAECCERLYKLISANQLHEVSEALADLAVHVTHANARKERNDVGNNSGLKNGSDTCNLNIALWLCDTSKALRAQLQHEKTNPSPGLLAKLSLLEEHELKTRSGLVGLFDAMADKDKKASLRRLTDLWEVMRTALDELIKDPVVHFKRYSHPNAEGSQQPKKLMTAVELPECLFAIPGYQTLFYVSYIGVHIGATANGGHYYCFVRGAPSEMGQGEDVELLDRTGKAIAKRHEDRFWRWKKCEDSVLEVDLSFAHVQKHVNKGDDKITWQMCIAAPVTVADLAALCLRVAQDSEQYESTIEAFTIVYEVYGREYRPSRRSGAVRQLVVELQHVIATIGTQALTNVRIGNGDEYEEASLYNGRAVWTTQEIQDLAQSTALVVLRDQWQNASLPGDDFAHELHRHIYEEETLPAAIYQSMIRHAHASGVAVCDGRLAMWESVNPPVAPATGGSQDARMSNASEAAGREGPDIDPAPSDTGFEALDSLNEAERDAWAAESKEAERLKEEEAETTRLAEAARQAEQDAAEDLSRLEDDVQREIFVLRDVEARLEAARRQRQGAAPGAEPAIVPPAAAVIVTATATSGEAPMLDTLSDRPPATISASLPSHSGDVYGPTPVLLHDNATNRRYWHLPNEWYLANQGDTQESKARPGPIVFESPLGRHGAQDYFGPATEAPFDFNPLPLRLSHMPRSDWTGTALPERPSPKRRLEGADAEEAHARRDPPPHPLQQMSQTTSRLLHHPRELQRQSQTQRPLTFPNRRMGLTAVARPDQYAITSVPELAGATPGSSYEYQRPQTTGRLPRYPREQQKQSHIQQPLVSNTRRMQSTNVVRPNPYDELGFDGSVGIDPSQEHAAGPRTTTVENPDSEPVYPTQQPRTPTGLAHQQAMIPRIGIRPPALTGQSPVSNLSYQSEEPAAAPTLANQDDYGCLSPIAEETGSPAVIQHPGQSSRFSYPYENISGRQALVARSEPGTAPSTSRYGAAAPSNNAYPESVEASRGPILHFPKKTRASKENDLRGLHERYQVL</sequence>
<dbReference type="Proteomes" id="UP001324427">
    <property type="component" value="Unassembled WGS sequence"/>
</dbReference>
<protein>
    <recommendedName>
        <fullName evidence="4">USP domain-containing protein</fullName>
    </recommendedName>
</protein>
<feature type="region of interest" description="Disordered" evidence="1">
    <location>
        <begin position="1078"/>
        <end position="1135"/>
    </location>
</feature>
<evidence type="ECO:0000313" key="3">
    <source>
        <dbReference type="Proteomes" id="UP001324427"/>
    </source>
</evidence>
<evidence type="ECO:0000313" key="2">
    <source>
        <dbReference type="EMBL" id="KAK4541114.1"/>
    </source>
</evidence>
<feature type="compositionally biased region" description="Basic and acidic residues" evidence="1">
    <location>
        <begin position="1119"/>
        <end position="1135"/>
    </location>
</feature>
<evidence type="ECO:0008006" key="4">
    <source>
        <dbReference type="Google" id="ProtNLM"/>
    </source>
</evidence>
<reference evidence="2 3" key="1">
    <citation type="submission" date="2021-11" db="EMBL/GenBank/DDBJ databases">
        <title>Black yeast isolated from Biological Soil Crust.</title>
        <authorList>
            <person name="Kurbessoian T."/>
        </authorList>
    </citation>
    <scope>NUCLEOTIDE SEQUENCE [LARGE SCALE GENOMIC DNA]</scope>
    <source>
        <strain evidence="2 3">CCFEE 5522</strain>
    </source>
</reference>
<feature type="region of interest" description="Disordered" evidence="1">
    <location>
        <begin position="950"/>
        <end position="989"/>
    </location>
</feature>
<proteinExistence type="predicted"/>
<feature type="compositionally biased region" description="Polar residues" evidence="1">
    <location>
        <begin position="560"/>
        <end position="571"/>
    </location>
</feature>
<name>A0AAV9J9P1_9PEZI</name>
<feature type="compositionally biased region" description="Polar residues" evidence="1">
    <location>
        <begin position="1083"/>
        <end position="1099"/>
    </location>
</feature>
<accession>A0AAV9J9P1</accession>
<dbReference type="Gene3D" id="3.90.70.10">
    <property type="entry name" value="Cysteine proteinases"/>
    <property type="match status" value="1"/>
</dbReference>
<dbReference type="SUPFAM" id="SSF54001">
    <property type="entry name" value="Cysteine proteinases"/>
    <property type="match status" value="1"/>
</dbReference>
<feature type="compositionally biased region" description="Basic and acidic residues" evidence="1">
    <location>
        <begin position="812"/>
        <end position="833"/>
    </location>
</feature>
<comment type="caution">
    <text evidence="2">The sequence shown here is derived from an EMBL/GenBank/DDBJ whole genome shotgun (WGS) entry which is preliminary data.</text>
</comment>
<feature type="region of interest" description="Disordered" evidence="1">
    <location>
        <begin position="555"/>
        <end position="591"/>
    </location>
</feature>
<feature type="region of interest" description="Disordered" evidence="1">
    <location>
        <begin position="889"/>
        <end position="924"/>
    </location>
</feature>
<feature type="region of interest" description="Disordered" evidence="1">
    <location>
        <begin position="610"/>
        <end position="639"/>
    </location>
</feature>
<dbReference type="CDD" id="cd02257">
    <property type="entry name" value="Peptidase_C19"/>
    <property type="match status" value="1"/>
</dbReference>
<keyword evidence="3" id="KW-1185">Reference proteome</keyword>
<feature type="compositionally biased region" description="Basic and acidic residues" evidence="1">
    <location>
        <begin position="610"/>
        <end position="623"/>
    </location>
</feature>
<evidence type="ECO:0000256" key="1">
    <source>
        <dbReference type="SAM" id="MobiDB-lite"/>
    </source>
</evidence>